<dbReference type="EMBL" id="HG518322">
    <property type="protein sequence ID" value="CDI09031.1"/>
    <property type="molecule type" value="Genomic_DNA"/>
</dbReference>
<protein>
    <submittedName>
        <fullName evidence="1">Uncharacterized protein</fullName>
    </submittedName>
</protein>
<evidence type="ECO:0000313" key="1">
    <source>
        <dbReference type="EMBL" id="CDI09031.1"/>
    </source>
</evidence>
<dbReference type="Proteomes" id="UP000016944">
    <property type="component" value="Chromosome I"/>
</dbReference>
<proteinExistence type="predicted"/>
<gene>
    <name evidence="1" type="ORF">BN877_I2140</name>
</gene>
<organism evidence="1 2">
    <name type="scientific">Agrobacterium pusense</name>
    <dbReference type="NCBI Taxonomy" id="648995"/>
    <lineage>
        <taxon>Bacteria</taxon>
        <taxon>Pseudomonadati</taxon>
        <taxon>Pseudomonadota</taxon>
        <taxon>Alphaproteobacteria</taxon>
        <taxon>Hyphomicrobiales</taxon>
        <taxon>Rhizobiaceae</taxon>
        <taxon>Rhizobium/Agrobacterium group</taxon>
        <taxon>Agrobacterium</taxon>
    </lineage>
</organism>
<dbReference type="AlphaFoldDB" id="U4Q910"/>
<dbReference type="HOGENOM" id="CLU_2466878_0_0_5"/>
<sequence length="88" mass="9716">MSSNAFMMASLFRAGCQAAPGGSSLFPPARRVLWWGAATFHVALLPHFQQISGKVGNYLTIRRKFFKANDAIRALPRDHAVHRHPVSA</sequence>
<accession>U4Q910</accession>
<evidence type="ECO:0000313" key="2">
    <source>
        <dbReference type="Proteomes" id="UP000016944"/>
    </source>
</evidence>
<dbReference type="KEGG" id="rir:BN877_I2140"/>
<reference evidence="1 2" key="1">
    <citation type="journal article" date="2013" name="Genome Announc.">
        <title>Complete Genome Sequence of the Sesbania Symbiont and Rice Growth-Promoting Endophyte Rhizobium sp. Strain IRBG74.</title>
        <authorList>
            <person name="Crook M.B."/>
            <person name="Mitra S."/>
            <person name="Ane J.M."/>
            <person name="Sadowsky M.J."/>
            <person name="Gyaneshwar P."/>
        </authorList>
    </citation>
    <scope>NUCLEOTIDE SEQUENCE [LARGE SCALE GENOMIC DNA]</scope>
    <source>
        <strain evidence="1 2">IRBG74</strain>
    </source>
</reference>
<name>U4Q910_9HYPH</name>